<dbReference type="GO" id="GO:0016020">
    <property type="term" value="C:membrane"/>
    <property type="evidence" value="ECO:0007669"/>
    <property type="project" value="UniProtKB-SubCell"/>
</dbReference>
<dbReference type="PANTHER" id="PTHR42751">
    <property type="entry name" value="SODIUM/HYDROGEN EXCHANGER FAMILY/TRKA DOMAIN PROTEIN"/>
    <property type="match status" value="1"/>
</dbReference>
<keyword evidence="3" id="KW-0813">Transport</keyword>
<dbReference type="Proteomes" id="UP000177521">
    <property type="component" value="Unassembled WGS sequence"/>
</dbReference>
<feature type="transmembrane region" description="Helical" evidence="7">
    <location>
        <begin position="252"/>
        <end position="272"/>
    </location>
</feature>
<dbReference type="InterPro" id="IPR036291">
    <property type="entry name" value="NAD(P)-bd_dom_sf"/>
</dbReference>
<dbReference type="PANTHER" id="PTHR42751:SF3">
    <property type="entry name" value="SODIUM_GLUTAMATE SYMPORTER"/>
    <property type="match status" value="1"/>
</dbReference>
<dbReference type="GO" id="GO:0015297">
    <property type="term" value="F:antiporter activity"/>
    <property type="evidence" value="ECO:0007669"/>
    <property type="project" value="InterPro"/>
</dbReference>
<protein>
    <recommendedName>
        <fullName evidence="8">RCK N-terminal domain-containing protein</fullName>
    </recommendedName>
</protein>
<evidence type="ECO:0000256" key="1">
    <source>
        <dbReference type="ARBA" id="ARBA00004141"/>
    </source>
</evidence>
<feature type="transmembrane region" description="Helical" evidence="7">
    <location>
        <begin position="100"/>
        <end position="126"/>
    </location>
</feature>
<evidence type="ECO:0000256" key="6">
    <source>
        <dbReference type="ARBA" id="ARBA00023136"/>
    </source>
</evidence>
<dbReference type="InterPro" id="IPR006153">
    <property type="entry name" value="Cation/H_exchanger_TM"/>
</dbReference>
<keyword evidence="4 7" id="KW-0812">Transmembrane</keyword>
<feature type="transmembrane region" description="Helical" evidence="7">
    <location>
        <begin position="30"/>
        <end position="49"/>
    </location>
</feature>
<keyword evidence="5 7" id="KW-1133">Transmembrane helix</keyword>
<comment type="subcellular location">
    <subcellularLocation>
        <location evidence="1">Membrane</location>
        <topology evidence="1">Multi-pass membrane protein</topology>
    </subcellularLocation>
</comment>
<dbReference type="GO" id="GO:0006813">
    <property type="term" value="P:potassium ion transport"/>
    <property type="evidence" value="ECO:0007669"/>
    <property type="project" value="InterPro"/>
</dbReference>
<sequence length="589" mass="64704">MESLFFDIGLLVIIATILGYLAMVLRQPLLLAYVVGGMLLGPTGLWLWQQLATLGGRKLPAFSLIGNPEVIHTISVIGIVLLMFLVGLELDLKKVKQFGATIIGISLIQIVVTFLLAAGLGAVLGFSWVTNMYLAIGLVFSSTIVSVKYLSEHKDLSSLYGRIVVGVLLAQDLLAIFTLILIASIGATGTLSFLTLANVVIKLGWLLVLTIILAHYIFPLVFSVIARSQELLFLSGIALAFIFALMAENLHISLEIGAFLAGISLASLPYHAQLATRIKPLRDFFIVIFFVILGMNLDLSLLASVWWQTILVVLFVVLLKPIIVLAGMGLLGFKRRTAFMTGISLAHISEFSLIVLQLGKSVGQVDEVLISLLTVVMIVSIVFSSYLYTYRQQIYNALERLLRVFERQTFVHPLEVAGNISGKPEQHIVLCGYGGMGHDVLINIASATKNYLVVDLDPNVIRLLMAKKVPAIYGDIADEEILEELGARKAKAIVSTVRNLFSNLALIKHVREENKKVPIVVLAESVADALELYDAGADYVVLPDIVGGAHTAMVFEDIQHENLDKLFRLKRKEIGQLRIQQLLGQERRR</sequence>
<dbReference type="InterPro" id="IPR003148">
    <property type="entry name" value="RCK_N"/>
</dbReference>
<evidence type="ECO:0000259" key="8">
    <source>
        <dbReference type="PROSITE" id="PS51201"/>
    </source>
</evidence>
<dbReference type="GO" id="GO:1902600">
    <property type="term" value="P:proton transmembrane transport"/>
    <property type="evidence" value="ECO:0007669"/>
    <property type="project" value="InterPro"/>
</dbReference>
<evidence type="ECO:0000313" key="9">
    <source>
        <dbReference type="EMBL" id="OGC82600.1"/>
    </source>
</evidence>
<name>A0A1F4XLU5_9BACT</name>
<feature type="transmembrane region" description="Helical" evidence="7">
    <location>
        <begin position="230"/>
        <end position="246"/>
    </location>
</feature>
<dbReference type="PROSITE" id="PS51201">
    <property type="entry name" value="RCK_N"/>
    <property type="match status" value="1"/>
</dbReference>
<evidence type="ECO:0000256" key="7">
    <source>
        <dbReference type="SAM" id="Phobius"/>
    </source>
</evidence>
<feature type="transmembrane region" description="Helical" evidence="7">
    <location>
        <begin position="163"/>
        <end position="187"/>
    </location>
</feature>
<evidence type="ECO:0000256" key="3">
    <source>
        <dbReference type="ARBA" id="ARBA00022448"/>
    </source>
</evidence>
<feature type="transmembrane region" description="Helical" evidence="7">
    <location>
        <begin position="284"/>
        <end position="303"/>
    </location>
</feature>
<feature type="transmembrane region" description="Helical" evidence="7">
    <location>
        <begin position="6"/>
        <end position="23"/>
    </location>
</feature>
<proteinExistence type="inferred from homology"/>
<feature type="transmembrane region" description="Helical" evidence="7">
    <location>
        <begin position="69"/>
        <end position="88"/>
    </location>
</feature>
<keyword evidence="6 7" id="KW-0472">Membrane</keyword>
<evidence type="ECO:0000256" key="2">
    <source>
        <dbReference type="ARBA" id="ARBA00005551"/>
    </source>
</evidence>
<evidence type="ECO:0000256" key="4">
    <source>
        <dbReference type="ARBA" id="ARBA00022692"/>
    </source>
</evidence>
<gene>
    <name evidence="9" type="ORF">A2788_00135</name>
</gene>
<comment type="similarity">
    <text evidence="2">Belongs to the monovalent cation:proton antiporter 2 (CPA2) transporter (TC 2.A.37) family.</text>
</comment>
<feature type="transmembrane region" description="Helical" evidence="7">
    <location>
        <begin position="199"/>
        <end position="218"/>
    </location>
</feature>
<feature type="transmembrane region" description="Helical" evidence="7">
    <location>
        <begin position="132"/>
        <end position="151"/>
    </location>
</feature>
<dbReference type="AlphaFoldDB" id="A0A1F4XLU5"/>
<dbReference type="Pfam" id="PF00999">
    <property type="entry name" value="Na_H_Exchanger"/>
    <property type="match status" value="1"/>
</dbReference>
<feature type="domain" description="RCK N-terminal" evidence="8">
    <location>
        <begin position="425"/>
        <end position="541"/>
    </location>
</feature>
<feature type="transmembrane region" description="Helical" evidence="7">
    <location>
        <begin position="368"/>
        <end position="390"/>
    </location>
</feature>
<dbReference type="InterPro" id="IPR038770">
    <property type="entry name" value="Na+/solute_symporter_sf"/>
</dbReference>
<comment type="caution">
    <text evidence="9">The sequence shown here is derived from an EMBL/GenBank/DDBJ whole genome shotgun (WGS) entry which is preliminary data.</text>
</comment>
<accession>A0A1F4XLU5</accession>
<dbReference type="Gene3D" id="3.40.50.720">
    <property type="entry name" value="NAD(P)-binding Rossmann-like Domain"/>
    <property type="match status" value="1"/>
</dbReference>
<evidence type="ECO:0000313" key="10">
    <source>
        <dbReference type="Proteomes" id="UP000177521"/>
    </source>
</evidence>
<feature type="transmembrane region" description="Helical" evidence="7">
    <location>
        <begin position="338"/>
        <end position="356"/>
    </location>
</feature>
<dbReference type="SUPFAM" id="SSF51735">
    <property type="entry name" value="NAD(P)-binding Rossmann-fold domains"/>
    <property type="match status" value="1"/>
</dbReference>
<reference evidence="9 10" key="1">
    <citation type="journal article" date="2016" name="Nat. Commun.">
        <title>Thousands of microbial genomes shed light on interconnected biogeochemical processes in an aquifer system.</title>
        <authorList>
            <person name="Anantharaman K."/>
            <person name="Brown C.T."/>
            <person name="Hug L.A."/>
            <person name="Sharon I."/>
            <person name="Castelle C.J."/>
            <person name="Probst A.J."/>
            <person name="Thomas B.C."/>
            <person name="Singh A."/>
            <person name="Wilkins M.J."/>
            <person name="Karaoz U."/>
            <person name="Brodie E.L."/>
            <person name="Williams K.H."/>
            <person name="Hubbard S.S."/>
            <person name="Banfield J.F."/>
        </authorList>
    </citation>
    <scope>NUCLEOTIDE SEQUENCE [LARGE SCALE GENOMIC DNA]</scope>
</reference>
<dbReference type="Pfam" id="PF02254">
    <property type="entry name" value="TrkA_N"/>
    <property type="match status" value="1"/>
</dbReference>
<feature type="transmembrane region" description="Helical" evidence="7">
    <location>
        <begin position="309"/>
        <end position="331"/>
    </location>
</feature>
<dbReference type="Gene3D" id="1.20.1530.20">
    <property type="match status" value="1"/>
</dbReference>
<organism evidence="9 10">
    <name type="scientific">Candidatus Abawacabacteria bacterium RIFCSPHIGHO2_01_FULL_46_8</name>
    <dbReference type="NCBI Taxonomy" id="1817815"/>
    <lineage>
        <taxon>Bacteria</taxon>
        <taxon>Candidatus Abawacaibacteriota</taxon>
    </lineage>
</organism>
<evidence type="ECO:0000256" key="5">
    <source>
        <dbReference type="ARBA" id="ARBA00022989"/>
    </source>
</evidence>
<dbReference type="EMBL" id="MEWS01000015">
    <property type="protein sequence ID" value="OGC82600.1"/>
    <property type="molecule type" value="Genomic_DNA"/>
</dbReference>